<evidence type="ECO:0000313" key="1">
    <source>
        <dbReference type="EMBL" id="UUX50068.1"/>
    </source>
</evidence>
<protein>
    <recommendedName>
        <fullName evidence="3">Prolyl 4-hydroxylase alpha subunit Fe(2+) 2OG dioxygenase domain-containing protein</fullName>
    </recommendedName>
</protein>
<reference evidence="1" key="1">
    <citation type="submission" date="2022-08" db="EMBL/GenBank/DDBJ databases">
        <title>Nisaea acidiphila sp. nov., isolated from a marine algal debris and emended description of the genus Nisaea Urios et al. 2008.</title>
        <authorList>
            <person name="Kwon K."/>
        </authorList>
    </citation>
    <scope>NUCLEOTIDE SEQUENCE</scope>
    <source>
        <strain evidence="1">MEBiC11861</strain>
    </source>
</reference>
<dbReference type="Proteomes" id="UP001060336">
    <property type="component" value="Chromosome"/>
</dbReference>
<dbReference type="EMBL" id="CP102480">
    <property type="protein sequence ID" value="UUX50068.1"/>
    <property type="molecule type" value="Genomic_DNA"/>
</dbReference>
<dbReference type="AlphaFoldDB" id="A0A9J7AUS1"/>
<evidence type="ECO:0000313" key="2">
    <source>
        <dbReference type="Proteomes" id="UP001060336"/>
    </source>
</evidence>
<evidence type="ECO:0008006" key="3">
    <source>
        <dbReference type="Google" id="ProtNLM"/>
    </source>
</evidence>
<keyword evidence="2" id="KW-1185">Reference proteome</keyword>
<organism evidence="1 2">
    <name type="scientific">Nisaea acidiphila</name>
    <dbReference type="NCBI Taxonomy" id="1862145"/>
    <lineage>
        <taxon>Bacteria</taxon>
        <taxon>Pseudomonadati</taxon>
        <taxon>Pseudomonadota</taxon>
        <taxon>Alphaproteobacteria</taxon>
        <taxon>Rhodospirillales</taxon>
        <taxon>Thalassobaculaceae</taxon>
        <taxon>Nisaea</taxon>
    </lineage>
</organism>
<accession>A0A9J7AUS1</accession>
<gene>
    <name evidence="1" type="ORF">NUH88_22120</name>
</gene>
<sequence length="236" mass="27112">MSVTAAIDRDSILESVLNSEVRPDPFEHAIVERFFSIEDLAAIKANWPEEKYFEPLSAIKDDKYPKRRELRLEDQHLELLPTHCQDFWRGLRDALCSPAFAKVAFGKFQSILAPRINAPGSGNIVLDLRLLEDQSSYELGPHTDIDYKLLTLLIYLPDDDSLSEFGTSLYEPKFPDRQYSSSGHHARDEFELVGTVPFLPNTVFMFPRTDRSFHGVETFAAPQSKRKLIVYNIYLR</sequence>
<dbReference type="Gene3D" id="2.60.120.620">
    <property type="entry name" value="q2cbj1_9rhob like domain"/>
    <property type="match status" value="1"/>
</dbReference>
<dbReference type="KEGG" id="naci:NUH88_22120"/>
<name>A0A9J7AUS1_9PROT</name>
<proteinExistence type="predicted"/>
<dbReference type="RefSeq" id="WP_257769059.1">
    <property type="nucleotide sequence ID" value="NZ_CP102480.1"/>
</dbReference>